<evidence type="ECO:0000256" key="1">
    <source>
        <dbReference type="SAM" id="MobiDB-lite"/>
    </source>
</evidence>
<feature type="compositionally biased region" description="Low complexity" evidence="1">
    <location>
        <begin position="117"/>
        <end position="133"/>
    </location>
</feature>
<dbReference type="AlphaFoldDB" id="A0AAV5WQ73"/>
<feature type="compositionally biased region" description="Low complexity" evidence="1">
    <location>
        <begin position="218"/>
        <end position="233"/>
    </location>
</feature>
<gene>
    <name evidence="2" type="ORF">PFISCL1PPCAC_25738</name>
</gene>
<dbReference type="EMBL" id="BTSY01000006">
    <property type="protein sequence ID" value="GMT34441.1"/>
    <property type="molecule type" value="Genomic_DNA"/>
</dbReference>
<protein>
    <submittedName>
        <fullName evidence="2">Uncharacterized protein</fullName>
    </submittedName>
</protein>
<dbReference type="Proteomes" id="UP001432322">
    <property type="component" value="Unassembled WGS sequence"/>
</dbReference>
<evidence type="ECO:0000313" key="3">
    <source>
        <dbReference type="Proteomes" id="UP001432322"/>
    </source>
</evidence>
<evidence type="ECO:0000313" key="2">
    <source>
        <dbReference type="EMBL" id="GMT34441.1"/>
    </source>
</evidence>
<reference evidence="2" key="1">
    <citation type="submission" date="2023-10" db="EMBL/GenBank/DDBJ databases">
        <title>Genome assembly of Pristionchus species.</title>
        <authorList>
            <person name="Yoshida K."/>
            <person name="Sommer R.J."/>
        </authorList>
    </citation>
    <scope>NUCLEOTIDE SEQUENCE</scope>
    <source>
        <strain evidence="2">RS5133</strain>
    </source>
</reference>
<feature type="region of interest" description="Disordered" evidence="1">
    <location>
        <begin position="218"/>
        <end position="245"/>
    </location>
</feature>
<comment type="caution">
    <text evidence="2">The sequence shown here is derived from an EMBL/GenBank/DDBJ whole genome shotgun (WGS) entry which is preliminary data.</text>
</comment>
<feature type="region of interest" description="Disordered" evidence="1">
    <location>
        <begin position="53"/>
        <end position="82"/>
    </location>
</feature>
<proteinExistence type="predicted"/>
<feature type="region of interest" description="Disordered" evidence="1">
    <location>
        <begin position="1"/>
        <end position="25"/>
    </location>
</feature>
<keyword evidence="3" id="KW-1185">Reference proteome</keyword>
<feature type="non-terminal residue" evidence="2">
    <location>
        <position position="1"/>
    </location>
</feature>
<sequence length="266" mass="27377">RSRSVVRPPQRGRPASASSIVTRSAARRNAAVAAARGGGGRAAAAAARRVATVSRSGRDGRSVATVPTRGGRGGRISIGRHDAPVGPVASAVNAPMSASAAAASRDVRSGHAVRPMSSNRSRAASAAAAADAAPPTHSSRVAALLHAIEVTSQEMSATVVANREAFEEALGIQQQQLLESFVEMMVQSSRNLSNAQSRSELRDAVVERRGLLGATLDLLPSVDDESSSSSSDDGSSEDSGELDIPDFDGAMDAAAALSFFYKFKLL</sequence>
<feature type="region of interest" description="Disordered" evidence="1">
    <location>
        <begin position="102"/>
        <end position="135"/>
    </location>
</feature>
<feature type="compositionally biased region" description="Acidic residues" evidence="1">
    <location>
        <begin position="234"/>
        <end position="245"/>
    </location>
</feature>
<accession>A0AAV5WQ73</accession>
<name>A0AAV5WQ73_9BILA</name>
<organism evidence="2 3">
    <name type="scientific">Pristionchus fissidentatus</name>
    <dbReference type="NCBI Taxonomy" id="1538716"/>
    <lineage>
        <taxon>Eukaryota</taxon>
        <taxon>Metazoa</taxon>
        <taxon>Ecdysozoa</taxon>
        <taxon>Nematoda</taxon>
        <taxon>Chromadorea</taxon>
        <taxon>Rhabditida</taxon>
        <taxon>Rhabditina</taxon>
        <taxon>Diplogasteromorpha</taxon>
        <taxon>Diplogasteroidea</taxon>
        <taxon>Neodiplogasteridae</taxon>
        <taxon>Pristionchus</taxon>
    </lineage>
</organism>